<organism evidence="1 2">
    <name type="scientific">Syphacia muris</name>
    <dbReference type="NCBI Taxonomy" id="451379"/>
    <lineage>
        <taxon>Eukaryota</taxon>
        <taxon>Metazoa</taxon>
        <taxon>Ecdysozoa</taxon>
        <taxon>Nematoda</taxon>
        <taxon>Chromadorea</taxon>
        <taxon>Rhabditida</taxon>
        <taxon>Spirurina</taxon>
        <taxon>Oxyuridomorpha</taxon>
        <taxon>Oxyuroidea</taxon>
        <taxon>Oxyuridae</taxon>
        <taxon>Syphacia</taxon>
    </lineage>
</organism>
<keyword evidence="1" id="KW-1185">Reference proteome</keyword>
<name>A0A0N5ACZ5_9BILA</name>
<dbReference type="AlphaFoldDB" id="A0A0N5ACZ5"/>
<reference evidence="2" key="1">
    <citation type="submission" date="2017-02" db="UniProtKB">
        <authorList>
            <consortium name="WormBaseParasite"/>
        </authorList>
    </citation>
    <scope>IDENTIFICATION</scope>
</reference>
<dbReference type="Proteomes" id="UP000046393">
    <property type="component" value="Unplaced"/>
</dbReference>
<evidence type="ECO:0000313" key="2">
    <source>
        <dbReference type="WBParaSite" id="SMUV_0000202501-mRNA-1"/>
    </source>
</evidence>
<protein>
    <submittedName>
        <fullName evidence="2">SWIM-type domain-containing protein</fullName>
    </submittedName>
</protein>
<proteinExistence type="predicted"/>
<dbReference type="WBParaSite" id="SMUV_0000202501-mRNA-1">
    <property type="protein sequence ID" value="SMUV_0000202501-mRNA-1"/>
    <property type="gene ID" value="SMUV_0000202501"/>
</dbReference>
<sequence length="102" mass="11082">MKHVSGKLLLQAFIAQHRDVNASFCGLATYKISVKTTSPATKTTGSHRRVPVHSACNSPHPGGHDCVPHGYLQHCKFLLAIFMTRILQEGIVAKPSTVYAAE</sequence>
<accession>A0A0N5ACZ5</accession>
<evidence type="ECO:0000313" key="1">
    <source>
        <dbReference type="Proteomes" id="UP000046393"/>
    </source>
</evidence>